<protein>
    <submittedName>
        <fullName evidence="1">Uncharacterized protein</fullName>
    </submittedName>
</protein>
<gene>
    <name evidence="1" type="primary">ORF136156</name>
</gene>
<reference evidence="1" key="1">
    <citation type="submission" date="2014-12" db="EMBL/GenBank/DDBJ databases">
        <title>Insight into the proteome of Arion vulgaris.</title>
        <authorList>
            <person name="Aradska J."/>
            <person name="Bulat T."/>
            <person name="Smidak R."/>
            <person name="Sarate P."/>
            <person name="Gangsoo J."/>
            <person name="Sialana F."/>
            <person name="Bilban M."/>
            <person name="Lubec G."/>
        </authorList>
    </citation>
    <scope>NUCLEOTIDE SEQUENCE</scope>
    <source>
        <tissue evidence="1">Skin</tissue>
    </source>
</reference>
<proteinExistence type="predicted"/>
<accession>A0A0B7AQV9</accession>
<dbReference type="EMBL" id="HACG01036398">
    <property type="protein sequence ID" value="CEK83263.1"/>
    <property type="molecule type" value="Transcribed_RNA"/>
</dbReference>
<sequence>MLMPYMFNLEIKLQYLGVYEDMMYIMYQLMFGLQIHNKQEYEMMEYTSTL</sequence>
<organism evidence="1">
    <name type="scientific">Arion vulgaris</name>
    <dbReference type="NCBI Taxonomy" id="1028688"/>
    <lineage>
        <taxon>Eukaryota</taxon>
        <taxon>Metazoa</taxon>
        <taxon>Spiralia</taxon>
        <taxon>Lophotrochozoa</taxon>
        <taxon>Mollusca</taxon>
        <taxon>Gastropoda</taxon>
        <taxon>Heterobranchia</taxon>
        <taxon>Euthyneura</taxon>
        <taxon>Panpulmonata</taxon>
        <taxon>Eupulmonata</taxon>
        <taxon>Stylommatophora</taxon>
        <taxon>Helicina</taxon>
        <taxon>Arionoidea</taxon>
        <taxon>Arionidae</taxon>
        <taxon>Arion</taxon>
    </lineage>
</organism>
<dbReference type="AlphaFoldDB" id="A0A0B7AQV9"/>
<evidence type="ECO:0000313" key="1">
    <source>
        <dbReference type="EMBL" id="CEK83263.1"/>
    </source>
</evidence>
<name>A0A0B7AQV9_9EUPU</name>